<name>A0A6U4NM30_HEMAN</name>
<sequence length="240" mass="26592">MACPRRRSSVTNTEIDVDDAIDEAFLTLGKDQSGSLTTGQVEKVLKHLLTLKDPHNDADSICAAIDTNEDGHIDTHEFHRYIHPTVATYALAGKPLDVEDILRDAFRGTIESDTVVRNRIIQTFMEATHDFEAASRKKSWALPVNKGWMHKLYGDIYDDPSDESAPRYKHNRGAYLCRRLAELQATPPNAKSDEGKAKEAYRKSIGCASEQDLVGFCGSWLRRLADEGMGGVGGEKCHSG</sequence>
<keyword evidence="1" id="KW-0106">Calcium</keyword>
<gene>
    <name evidence="3" type="ORF">HAND00432_LOCUS30916</name>
</gene>
<organism evidence="3">
    <name type="scientific">Hemiselmis andersenii</name>
    <name type="common">Cryptophyte alga</name>
    <dbReference type="NCBI Taxonomy" id="464988"/>
    <lineage>
        <taxon>Eukaryota</taxon>
        <taxon>Cryptophyceae</taxon>
        <taxon>Cryptomonadales</taxon>
        <taxon>Hemiselmidaceae</taxon>
        <taxon>Hemiselmis</taxon>
    </lineage>
</organism>
<proteinExistence type="predicted"/>
<dbReference type="InterPro" id="IPR002048">
    <property type="entry name" value="EF_hand_dom"/>
</dbReference>
<evidence type="ECO:0000256" key="1">
    <source>
        <dbReference type="ARBA" id="ARBA00022837"/>
    </source>
</evidence>
<dbReference type="PROSITE" id="PS00018">
    <property type="entry name" value="EF_HAND_1"/>
    <property type="match status" value="1"/>
</dbReference>
<feature type="domain" description="EF-hand" evidence="2">
    <location>
        <begin position="53"/>
        <end position="88"/>
    </location>
</feature>
<reference evidence="3" key="1">
    <citation type="submission" date="2021-01" db="EMBL/GenBank/DDBJ databases">
        <authorList>
            <person name="Corre E."/>
            <person name="Pelletier E."/>
            <person name="Niang G."/>
            <person name="Scheremetjew M."/>
            <person name="Finn R."/>
            <person name="Kale V."/>
            <person name="Holt S."/>
            <person name="Cochrane G."/>
            <person name="Meng A."/>
            <person name="Brown T."/>
            <person name="Cohen L."/>
        </authorList>
    </citation>
    <scope>NUCLEOTIDE SEQUENCE</scope>
    <source>
        <strain evidence="3">CCMP644</strain>
    </source>
</reference>
<dbReference type="Gene3D" id="1.10.238.10">
    <property type="entry name" value="EF-hand"/>
    <property type="match status" value="1"/>
</dbReference>
<accession>A0A6U4NM30</accession>
<evidence type="ECO:0000313" key="3">
    <source>
        <dbReference type="EMBL" id="CAD8979906.1"/>
    </source>
</evidence>
<evidence type="ECO:0000259" key="2">
    <source>
        <dbReference type="PROSITE" id="PS50222"/>
    </source>
</evidence>
<dbReference type="InterPro" id="IPR011992">
    <property type="entry name" value="EF-hand-dom_pair"/>
</dbReference>
<dbReference type="GO" id="GO:0005509">
    <property type="term" value="F:calcium ion binding"/>
    <property type="evidence" value="ECO:0007669"/>
    <property type="project" value="InterPro"/>
</dbReference>
<dbReference type="SUPFAM" id="SSF47473">
    <property type="entry name" value="EF-hand"/>
    <property type="match status" value="1"/>
</dbReference>
<dbReference type="InterPro" id="IPR018247">
    <property type="entry name" value="EF_Hand_1_Ca_BS"/>
</dbReference>
<dbReference type="PROSITE" id="PS50222">
    <property type="entry name" value="EF_HAND_2"/>
    <property type="match status" value="1"/>
</dbReference>
<dbReference type="EMBL" id="HBFX01051298">
    <property type="protein sequence ID" value="CAD8979906.1"/>
    <property type="molecule type" value="Transcribed_RNA"/>
</dbReference>
<dbReference type="AlphaFoldDB" id="A0A6U4NM30"/>
<protein>
    <recommendedName>
        <fullName evidence="2">EF-hand domain-containing protein</fullName>
    </recommendedName>
</protein>